<dbReference type="AlphaFoldDB" id="A0A316HPD6"/>
<dbReference type="EMBL" id="QGHB01000013">
    <property type="protein sequence ID" value="PWK82580.1"/>
    <property type="molecule type" value="Genomic_DNA"/>
</dbReference>
<evidence type="ECO:0000313" key="1">
    <source>
        <dbReference type="EMBL" id="PWK82580.1"/>
    </source>
</evidence>
<dbReference type="Proteomes" id="UP000246005">
    <property type="component" value="Unassembled WGS sequence"/>
</dbReference>
<evidence type="ECO:0000313" key="2">
    <source>
        <dbReference type="Proteomes" id="UP000246005"/>
    </source>
</evidence>
<reference evidence="1 2" key="1">
    <citation type="submission" date="2018-05" db="EMBL/GenBank/DDBJ databases">
        <title>Genomic Encyclopedia of Type Strains, Phase IV (KMG-IV): sequencing the most valuable type-strain genomes for metagenomic binning, comparative biology and taxonomic classification.</title>
        <authorList>
            <person name="Goeker M."/>
        </authorList>
    </citation>
    <scope>NUCLEOTIDE SEQUENCE [LARGE SCALE GENOMIC DNA]</scope>
    <source>
        <strain evidence="1 2">DSM 45480</strain>
    </source>
</reference>
<sequence length="135" mass="14892">MSIWERLSVQEKVREALGTVTIVNESGHHFGRPYMTAYQLAIKVDRAHPEIAKELKAEVGGAGKGYSLAQYLAHQLSQRIKSGGDDFEIEGAFLSNDDVRRLTYSGPDGEPFDSSLTGTGFDISLFRLRRPHPAG</sequence>
<name>A0A316HPD6_9PSEU</name>
<proteinExistence type="predicted"/>
<gene>
    <name evidence="1" type="ORF">C8D88_113173</name>
</gene>
<protein>
    <submittedName>
        <fullName evidence="1">Uncharacterized protein</fullName>
    </submittedName>
</protein>
<dbReference type="RefSeq" id="WP_109640536.1">
    <property type="nucleotide sequence ID" value="NZ_QGHB01000013.1"/>
</dbReference>
<comment type="caution">
    <text evidence="1">The sequence shown here is derived from an EMBL/GenBank/DDBJ whole genome shotgun (WGS) entry which is preliminary data.</text>
</comment>
<accession>A0A316HPD6</accession>
<organism evidence="1 2">
    <name type="scientific">Lentzea atacamensis</name>
    <dbReference type="NCBI Taxonomy" id="531938"/>
    <lineage>
        <taxon>Bacteria</taxon>
        <taxon>Bacillati</taxon>
        <taxon>Actinomycetota</taxon>
        <taxon>Actinomycetes</taxon>
        <taxon>Pseudonocardiales</taxon>
        <taxon>Pseudonocardiaceae</taxon>
        <taxon>Lentzea</taxon>
    </lineage>
</organism>